<evidence type="ECO:0000313" key="3">
    <source>
        <dbReference type="Proteomes" id="UP000019763"/>
    </source>
</evidence>
<feature type="chain" id="PRO_5013311569" evidence="1">
    <location>
        <begin position="16"/>
        <end position="355"/>
    </location>
</feature>
<dbReference type="AlphaFoldDB" id="A0A023B5M5"/>
<dbReference type="RefSeq" id="XP_011130796.1">
    <property type="nucleotide sequence ID" value="XM_011132494.1"/>
</dbReference>
<organism evidence="2 3">
    <name type="scientific">Gregarina niphandrodes</name>
    <name type="common">Septate eugregarine</name>
    <dbReference type="NCBI Taxonomy" id="110365"/>
    <lineage>
        <taxon>Eukaryota</taxon>
        <taxon>Sar</taxon>
        <taxon>Alveolata</taxon>
        <taxon>Apicomplexa</taxon>
        <taxon>Conoidasida</taxon>
        <taxon>Gregarinasina</taxon>
        <taxon>Eugregarinorida</taxon>
        <taxon>Gregarinidae</taxon>
        <taxon>Gregarina</taxon>
    </lineage>
</organism>
<dbReference type="VEuPathDB" id="CryptoDB:GNI_089460"/>
<comment type="caution">
    <text evidence="2">The sequence shown here is derived from an EMBL/GenBank/DDBJ whole genome shotgun (WGS) entry which is preliminary data.</text>
</comment>
<evidence type="ECO:0000313" key="2">
    <source>
        <dbReference type="EMBL" id="EZG61143.1"/>
    </source>
</evidence>
<protein>
    <submittedName>
        <fullName evidence="2">Oocyst wall protein</fullName>
    </submittedName>
</protein>
<reference evidence="2" key="1">
    <citation type="submission" date="2013-12" db="EMBL/GenBank/DDBJ databases">
        <authorList>
            <person name="Omoto C.K."/>
            <person name="Sibley D."/>
            <person name="Venepally P."/>
            <person name="Hadjithomas M."/>
            <person name="Karamycheva S."/>
            <person name="Brunk B."/>
            <person name="Roos D."/>
            <person name="Caler E."/>
            <person name="Lorenzi H."/>
        </authorList>
    </citation>
    <scope>NUCLEOTIDE SEQUENCE</scope>
</reference>
<dbReference type="Proteomes" id="UP000019763">
    <property type="component" value="Unassembled WGS sequence"/>
</dbReference>
<name>A0A023B5M5_GRENI</name>
<keyword evidence="3" id="KW-1185">Reference proteome</keyword>
<dbReference type="OrthoDB" id="7250310at2759"/>
<dbReference type="EMBL" id="AFNH02000669">
    <property type="protein sequence ID" value="EZG61143.1"/>
    <property type="molecule type" value="Genomic_DNA"/>
</dbReference>
<sequence length="355" mass="36860">MRSFVTLAFVGIAASQKSATTDPVYSCPAGFTLNGKTCRRQVSSPASLFCPVGVLENGQCIAPGQKDSHCPVGTTPVAGGCQSRSQTPAERVCPPNTHDIGGECQTYGVTGIVEVCQTGELINGECVTYEPVAQLKGKRCPAGYTEQKGSCYKTAQMDCTPPHQGKRLLQAKGAMPTHGKGTVNLAAPYLAAHLEPATAPKYVPTPAKLAVTQKQCEVKLEAAVNNEANCPAGTVAHHATGCATKHVEPSAVACSLGESYLCFPASPAPSTLRCPQGYNLLGDMCVKTTVSPRAVACAEGSILAPNGQCIQILGGPQPRCPPGQQVSGTMCLGSETVPPQVQVTVTCTGKDCYRH</sequence>
<feature type="signal peptide" evidence="1">
    <location>
        <begin position="1"/>
        <end position="15"/>
    </location>
</feature>
<evidence type="ECO:0000256" key="1">
    <source>
        <dbReference type="SAM" id="SignalP"/>
    </source>
</evidence>
<keyword evidence="1" id="KW-0732">Signal</keyword>
<proteinExistence type="predicted"/>
<dbReference type="GeneID" id="22913210"/>
<accession>A0A023B5M5</accession>
<gene>
    <name evidence="2" type="ORF">GNI_089460</name>
</gene>